<evidence type="ECO:0000259" key="1">
    <source>
        <dbReference type="PROSITE" id="PS51725"/>
    </source>
</evidence>
<organism evidence="2">
    <name type="scientific">Acidobacterium capsulatum</name>
    <dbReference type="NCBI Taxonomy" id="33075"/>
    <lineage>
        <taxon>Bacteria</taxon>
        <taxon>Pseudomonadati</taxon>
        <taxon>Acidobacteriota</taxon>
        <taxon>Terriglobia</taxon>
        <taxon>Terriglobales</taxon>
        <taxon>Acidobacteriaceae</taxon>
        <taxon>Acidobacterium</taxon>
    </lineage>
</organism>
<dbReference type="AlphaFoldDB" id="A0A7V4XST8"/>
<accession>A0A7V4XST8</accession>
<dbReference type="InterPro" id="IPR050744">
    <property type="entry name" value="AI-2_Isomerase_LsrG"/>
</dbReference>
<dbReference type="InterPro" id="IPR011008">
    <property type="entry name" value="Dimeric_a/b-barrel"/>
</dbReference>
<feature type="domain" description="ABM" evidence="1">
    <location>
        <begin position="9"/>
        <end position="99"/>
    </location>
</feature>
<dbReference type="EMBL" id="DTKL01000044">
    <property type="protein sequence ID" value="HGY94519.1"/>
    <property type="molecule type" value="Genomic_DNA"/>
</dbReference>
<proteinExistence type="predicted"/>
<dbReference type="PROSITE" id="PS51725">
    <property type="entry name" value="ABM"/>
    <property type="match status" value="1"/>
</dbReference>
<evidence type="ECO:0000313" key="2">
    <source>
        <dbReference type="EMBL" id="HGY94519.1"/>
    </source>
</evidence>
<dbReference type="SUPFAM" id="SSF54909">
    <property type="entry name" value="Dimeric alpha+beta barrel"/>
    <property type="match status" value="1"/>
</dbReference>
<keyword evidence="2" id="KW-0560">Oxidoreductase</keyword>
<dbReference type="Pfam" id="PF03992">
    <property type="entry name" value="ABM"/>
    <property type="match status" value="1"/>
</dbReference>
<sequence length="102" mass="11607">MTTSHQRPISFLVRMKFAEEDRSEIQAMLAPLTEGSRKEDGCLTYVPHWVEGESATLVIYEQYRDSAALEAHRASAHFQQYAVSGLYQKMRERSVEDLIAAA</sequence>
<dbReference type="Gene3D" id="3.30.70.100">
    <property type="match status" value="1"/>
</dbReference>
<dbReference type="PANTHER" id="PTHR33336">
    <property type="entry name" value="QUINOL MONOOXYGENASE YGIN-RELATED"/>
    <property type="match status" value="1"/>
</dbReference>
<dbReference type="GO" id="GO:0004497">
    <property type="term" value="F:monooxygenase activity"/>
    <property type="evidence" value="ECO:0007669"/>
    <property type="project" value="UniProtKB-KW"/>
</dbReference>
<comment type="caution">
    <text evidence="2">The sequence shown here is derived from an EMBL/GenBank/DDBJ whole genome shotgun (WGS) entry which is preliminary data.</text>
</comment>
<dbReference type="PANTHER" id="PTHR33336:SF3">
    <property type="entry name" value="ABM DOMAIN-CONTAINING PROTEIN"/>
    <property type="match status" value="1"/>
</dbReference>
<dbReference type="GO" id="GO:0005829">
    <property type="term" value="C:cytosol"/>
    <property type="evidence" value="ECO:0007669"/>
    <property type="project" value="TreeGrafter"/>
</dbReference>
<reference evidence="2" key="1">
    <citation type="journal article" date="2020" name="mSystems">
        <title>Genome- and Community-Level Interaction Insights into Carbon Utilization and Element Cycling Functions of Hydrothermarchaeota in Hydrothermal Sediment.</title>
        <authorList>
            <person name="Zhou Z."/>
            <person name="Liu Y."/>
            <person name="Xu W."/>
            <person name="Pan J."/>
            <person name="Luo Z.H."/>
            <person name="Li M."/>
        </authorList>
    </citation>
    <scope>NUCLEOTIDE SEQUENCE [LARGE SCALE GENOMIC DNA]</scope>
    <source>
        <strain evidence="2">SpSt-855</strain>
    </source>
</reference>
<gene>
    <name evidence="2" type="ORF">ENW50_07535</name>
</gene>
<dbReference type="OMA" id="CVSYICH"/>
<keyword evidence="2" id="KW-0503">Monooxygenase</keyword>
<dbReference type="InterPro" id="IPR007138">
    <property type="entry name" value="ABM_dom"/>
</dbReference>
<protein>
    <submittedName>
        <fullName evidence="2">Antibiotic biosynthesis monooxygenase</fullName>
    </submittedName>
</protein>
<name>A0A7V4XST8_9BACT</name>